<comment type="similarity">
    <text evidence="1">Belongs to the oxygen-dependent FAD-linked oxidoreductase family.</text>
</comment>
<dbReference type="PANTHER" id="PTHR13878">
    <property type="entry name" value="GULONOLACTONE OXIDASE"/>
    <property type="match status" value="1"/>
</dbReference>
<dbReference type="GO" id="GO:0016491">
    <property type="term" value="F:oxidoreductase activity"/>
    <property type="evidence" value="ECO:0007669"/>
    <property type="project" value="UniProtKB-KW"/>
</dbReference>
<dbReference type="Pfam" id="PF01565">
    <property type="entry name" value="FAD_binding_4"/>
    <property type="match status" value="1"/>
</dbReference>
<dbReference type="Gene3D" id="3.40.462.20">
    <property type="match status" value="1"/>
</dbReference>
<feature type="chain" id="PRO_5042550218" evidence="3">
    <location>
        <begin position="21"/>
        <end position="592"/>
    </location>
</feature>
<dbReference type="InterPro" id="IPR036318">
    <property type="entry name" value="FAD-bd_PCMH-like_sf"/>
</dbReference>
<evidence type="ECO:0000256" key="3">
    <source>
        <dbReference type="SAM" id="SignalP"/>
    </source>
</evidence>
<dbReference type="InterPro" id="IPR050432">
    <property type="entry name" value="FAD-linked_Oxidoreductases_BP"/>
</dbReference>
<dbReference type="EMBL" id="CAUWAG010000012">
    <property type="protein sequence ID" value="CAJ2508714.1"/>
    <property type="molecule type" value="Genomic_DNA"/>
</dbReference>
<evidence type="ECO:0000313" key="6">
    <source>
        <dbReference type="Proteomes" id="UP001295740"/>
    </source>
</evidence>
<dbReference type="PROSITE" id="PS51387">
    <property type="entry name" value="FAD_PCMH"/>
    <property type="match status" value="1"/>
</dbReference>
<reference evidence="5" key="1">
    <citation type="submission" date="2023-10" db="EMBL/GenBank/DDBJ databases">
        <authorList>
            <person name="Hackl T."/>
        </authorList>
    </citation>
    <scope>NUCLEOTIDE SEQUENCE</scope>
</reference>
<dbReference type="InterPro" id="IPR016166">
    <property type="entry name" value="FAD-bd_PCMH"/>
</dbReference>
<dbReference type="GO" id="GO:0071949">
    <property type="term" value="F:FAD binding"/>
    <property type="evidence" value="ECO:0007669"/>
    <property type="project" value="InterPro"/>
</dbReference>
<keyword evidence="6" id="KW-1185">Reference proteome</keyword>
<proteinExistence type="inferred from homology"/>
<evidence type="ECO:0000256" key="2">
    <source>
        <dbReference type="ARBA" id="ARBA00023002"/>
    </source>
</evidence>
<dbReference type="Proteomes" id="UP001295740">
    <property type="component" value="Unassembled WGS sequence"/>
</dbReference>
<dbReference type="SUPFAM" id="SSF56176">
    <property type="entry name" value="FAD-binding/transporter-associated domain-like"/>
    <property type="match status" value="1"/>
</dbReference>
<dbReference type="Pfam" id="PF08031">
    <property type="entry name" value="BBE"/>
    <property type="match status" value="1"/>
</dbReference>
<dbReference type="Gene3D" id="3.30.465.10">
    <property type="match status" value="2"/>
</dbReference>
<feature type="domain" description="FAD-binding PCMH-type" evidence="4">
    <location>
        <begin position="131"/>
        <end position="310"/>
    </location>
</feature>
<comment type="caution">
    <text evidence="5">The sequence shown here is derived from an EMBL/GenBank/DDBJ whole genome shotgun (WGS) entry which is preliminary data.</text>
</comment>
<dbReference type="PANTHER" id="PTHR13878:SF91">
    <property type="entry name" value="FAD BINDING DOMAIN PROTEIN (AFU_ORTHOLOGUE AFUA_6G12070)-RELATED"/>
    <property type="match status" value="1"/>
</dbReference>
<sequence length="592" mass="63317">MVAPFLLPALLAFFAATASTSTPTIHKVPIGGGNQTCRYIPGDAGWPSQRQWARLNSTVGGRLIATVPVAHVCHLQGQFAAYDQESCSTLGTAFQDSGPATLCPIPGEVLNPYWQNETCSPFTAPGVSCELGNRAAYSINVTGPADVQAGLAFATANNIRLVIRNTGIDYLGKSTGQGALALWTYNLKAIEIIPGYETPLYTGPTVKLGAGVTAGEAYEAVQGSGYRIIAPECGLTGVVGGYAQGGGQSQLITAYGMAADQVLEWELVTPRGEYLLATPEHNSDLYWALAGGGGGTNGVVLGATFKAYPEGPVAGGEMVVQSANTTALFEAIGIWFHQGPSYVESSRNNIQFFVTNDTLTVLNFVMPDQNASSIDELLGPFLPELGRLGLNYTFTTTDYPTYLDSFIASYGPLPYGDLCPSFPIISSRVIPRATVLDPAANRRLVDLYRNITDGGTWWVGCSFLNVDDSPGSARPPHPPNSVHPVWRSAVAYCNPQTHGPYGWKEPAAVTALRRTLVDDIFPALEAATPGGAVQNEIDPTYRGDWKETFYGANYDRLLSIKHAYDPSFNMYGLFAVGSDEFRMDKAGRLCRA</sequence>
<keyword evidence="3" id="KW-0732">Signal</keyword>
<dbReference type="AlphaFoldDB" id="A0AAI8VQ99"/>
<feature type="signal peptide" evidence="3">
    <location>
        <begin position="1"/>
        <end position="20"/>
    </location>
</feature>
<evidence type="ECO:0000259" key="4">
    <source>
        <dbReference type="PROSITE" id="PS51387"/>
    </source>
</evidence>
<accession>A0AAI8VQ99</accession>
<name>A0AAI8VQ99_9PEZI</name>
<evidence type="ECO:0000256" key="1">
    <source>
        <dbReference type="ARBA" id="ARBA00005466"/>
    </source>
</evidence>
<keyword evidence="2" id="KW-0560">Oxidoreductase</keyword>
<protein>
    <submittedName>
        <fullName evidence="5">Uu.00g137400.m01.CDS01</fullName>
    </submittedName>
</protein>
<dbReference type="InterPro" id="IPR006094">
    <property type="entry name" value="Oxid_FAD_bind_N"/>
</dbReference>
<evidence type="ECO:0000313" key="5">
    <source>
        <dbReference type="EMBL" id="CAJ2508714.1"/>
    </source>
</evidence>
<organism evidence="5 6">
    <name type="scientific">Anthostomella pinea</name>
    <dbReference type="NCBI Taxonomy" id="933095"/>
    <lineage>
        <taxon>Eukaryota</taxon>
        <taxon>Fungi</taxon>
        <taxon>Dikarya</taxon>
        <taxon>Ascomycota</taxon>
        <taxon>Pezizomycotina</taxon>
        <taxon>Sordariomycetes</taxon>
        <taxon>Xylariomycetidae</taxon>
        <taxon>Xylariales</taxon>
        <taxon>Xylariaceae</taxon>
        <taxon>Anthostomella</taxon>
    </lineage>
</organism>
<gene>
    <name evidence="5" type="ORF">KHLLAP_LOCUS9182</name>
</gene>
<dbReference type="InterPro" id="IPR016169">
    <property type="entry name" value="FAD-bd_PCMH_sub2"/>
</dbReference>
<dbReference type="InterPro" id="IPR012951">
    <property type="entry name" value="BBE"/>
</dbReference>